<organism evidence="1">
    <name type="scientific">Noccaea caerulescens</name>
    <name type="common">Alpine penny-cress</name>
    <name type="synonym">Thlaspi caerulescens</name>
    <dbReference type="NCBI Taxonomy" id="107243"/>
    <lineage>
        <taxon>Eukaryota</taxon>
        <taxon>Viridiplantae</taxon>
        <taxon>Streptophyta</taxon>
        <taxon>Embryophyta</taxon>
        <taxon>Tracheophyta</taxon>
        <taxon>Spermatophyta</taxon>
        <taxon>Magnoliopsida</taxon>
        <taxon>eudicotyledons</taxon>
        <taxon>Gunneridae</taxon>
        <taxon>Pentapetalae</taxon>
        <taxon>rosids</taxon>
        <taxon>malvids</taxon>
        <taxon>Brassicales</taxon>
        <taxon>Brassicaceae</taxon>
        <taxon>Coluteocarpeae</taxon>
        <taxon>Noccaea</taxon>
    </lineage>
</organism>
<gene>
    <name evidence="1" type="ORF">LC_TR2694_c11_g1_i1_g.10693</name>
</gene>
<protein>
    <submittedName>
        <fullName evidence="1">Putative AC transposase</fullName>
    </submittedName>
</protein>
<dbReference type="EMBL" id="GEVK01009541">
    <property type="protein sequence ID" value="JAU43291.1"/>
    <property type="molecule type" value="Transcribed_RNA"/>
</dbReference>
<sequence length="165" mass="18664">MYIRRKEELKNWITTNKHRVSLTTDIWVAQVTGANDMVIFFSLHVIDRNWHLKKLIIGFKNVSDHKGETISTVLLECLADWGIEKVFCITVDNATANTSALKKFRRAFNLGSDEAFVFDGKFLHMRCCAHIINLIAKEGLADLCENVNAIRNAIVYVSSSEAAGF</sequence>
<dbReference type="PANTHER" id="PTHR46481">
    <property type="entry name" value="ZINC FINGER BED DOMAIN-CONTAINING PROTEIN 4"/>
    <property type="match status" value="1"/>
</dbReference>
<dbReference type="InterPro" id="IPR012337">
    <property type="entry name" value="RNaseH-like_sf"/>
</dbReference>
<reference evidence="1" key="1">
    <citation type="submission" date="2016-07" db="EMBL/GenBank/DDBJ databases">
        <title>De novo transcriptome assembly of four accessions of the metal hyperaccumulator plant Noccaea caerulescens.</title>
        <authorList>
            <person name="Blande D."/>
            <person name="Halimaa P."/>
            <person name="Tervahauta A.I."/>
            <person name="Aarts M.G."/>
            <person name="Karenlampi S.O."/>
        </authorList>
    </citation>
    <scope>NUCLEOTIDE SEQUENCE</scope>
</reference>
<dbReference type="SUPFAM" id="SSF53098">
    <property type="entry name" value="Ribonuclease H-like"/>
    <property type="match status" value="1"/>
</dbReference>
<accession>A0A1J3FGR6</accession>
<dbReference type="AlphaFoldDB" id="A0A1J3FGR6"/>
<evidence type="ECO:0000313" key="1">
    <source>
        <dbReference type="EMBL" id="JAU43291.1"/>
    </source>
</evidence>
<proteinExistence type="predicted"/>
<dbReference type="InterPro" id="IPR052035">
    <property type="entry name" value="ZnF_BED_domain_contain"/>
</dbReference>
<name>A0A1J3FGR6_NOCCA</name>
<dbReference type="PANTHER" id="PTHR46481:SF2">
    <property type="entry name" value="BED-TYPE DOMAIN-CONTAINING PROTEIN"/>
    <property type="match status" value="1"/>
</dbReference>